<name>A0A0A9FBK9_ARUDO</name>
<proteinExistence type="predicted"/>
<sequence length="53" mass="5810">MMDVKSSTAFSYSSLTSLWHEASKRSAIPIGVSSFSRTLSLPFSVDPSKKLSR</sequence>
<reference evidence="1" key="1">
    <citation type="submission" date="2014-09" db="EMBL/GenBank/DDBJ databases">
        <authorList>
            <person name="Magalhaes I.L.F."/>
            <person name="Oliveira U."/>
            <person name="Santos F.R."/>
            <person name="Vidigal T.H.D.A."/>
            <person name="Brescovit A.D."/>
            <person name="Santos A.J."/>
        </authorList>
    </citation>
    <scope>NUCLEOTIDE SEQUENCE</scope>
    <source>
        <tissue evidence="1">Shoot tissue taken approximately 20 cm above the soil surface</tissue>
    </source>
</reference>
<reference evidence="1" key="2">
    <citation type="journal article" date="2015" name="Data Brief">
        <title>Shoot transcriptome of the giant reed, Arundo donax.</title>
        <authorList>
            <person name="Barrero R.A."/>
            <person name="Guerrero F.D."/>
            <person name="Moolhuijzen P."/>
            <person name="Goolsby J.A."/>
            <person name="Tidwell J."/>
            <person name="Bellgard S.E."/>
            <person name="Bellgard M.I."/>
        </authorList>
    </citation>
    <scope>NUCLEOTIDE SEQUENCE</scope>
    <source>
        <tissue evidence="1">Shoot tissue taken approximately 20 cm above the soil surface</tissue>
    </source>
</reference>
<organism evidence="1">
    <name type="scientific">Arundo donax</name>
    <name type="common">Giant reed</name>
    <name type="synonym">Donax arundinaceus</name>
    <dbReference type="NCBI Taxonomy" id="35708"/>
    <lineage>
        <taxon>Eukaryota</taxon>
        <taxon>Viridiplantae</taxon>
        <taxon>Streptophyta</taxon>
        <taxon>Embryophyta</taxon>
        <taxon>Tracheophyta</taxon>
        <taxon>Spermatophyta</taxon>
        <taxon>Magnoliopsida</taxon>
        <taxon>Liliopsida</taxon>
        <taxon>Poales</taxon>
        <taxon>Poaceae</taxon>
        <taxon>PACMAD clade</taxon>
        <taxon>Arundinoideae</taxon>
        <taxon>Arundineae</taxon>
        <taxon>Arundo</taxon>
    </lineage>
</organism>
<protein>
    <submittedName>
        <fullName evidence="1">Uncharacterized protein</fullName>
    </submittedName>
</protein>
<dbReference type="AlphaFoldDB" id="A0A0A9FBK9"/>
<accession>A0A0A9FBK9</accession>
<evidence type="ECO:0000313" key="1">
    <source>
        <dbReference type="EMBL" id="JAE05608.1"/>
    </source>
</evidence>
<dbReference type="EMBL" id="GBRH01192288">
    <property type="protein sequence ID" value="JAE05608.1"/>
    <property type="molecule type" value="Transcribed_RNA"/>
</dbReference>